<evidence type="ECO:0000256" key="5">
    <source>
        <dbReference type="SAM" id="MobiDB-lite"/>
    </source>
</evidence>
<dbReference type="Gene3D" id="2.60.40.1220">
    <property type="match status" value="1"/>
</dbReference>
<evidence type="ECO:0000259" key="8">
    <source>
        <dbReference type="Pfam" id="PF04234"/>
    </source>
</evidence>
<dbReference type="EMBL" id="WKKI01000005">
    <property type="protein sequence ID" value="MRX71541.1"/>
    <property type="molecule type" value="Genomic_DNA"/>
</dbReference>
<keyword evidence="10" id="KW-1185">Reference proteome</keyword>
<organism evidence="9 10">
    <name type="scientific">Metabacillus lacus</name>
    <dbReference type="NCBI Taxonomy" id="1983721"/>
    <lineage>
        <taxon>Bacteria</taxon>
        <taxon>Bacillati</taxon>
        <taxon>Bacillota</taxon>
        <taxon>Bacilli</taxon>
        <taxon>Bacillales</taxon>
        <taxon>Bacillaceae</taxon>
        <taxon>Metabacillus</taxon>
    </lineage>
</organism>
<evidence type="ECO:0000313" key="10">
    <source>
        <dbReference type="Proteomes" id="UP000448867"/>
    </source>
</evidence>
<keyword evidence="2" id="KW-0479">Metal-binding</keyword>
<feature type="signal peptide" evidence="7">
    <location>
        <begin position="1"/>
        <end position="28"/>
    </location>
</feature>
<feature type="domain" description="CopC" evidence="8">
    <location>
        <begin position="29"/>
        <end position="119"/>
    </location>
</feature>
<evidence type="ECO:0000256" key="2">
    <source>
        <dbReference type="ARBA" id="ARBA00022723"/>
    </source>
</evidence>
<feature type="compositionally biased region" description="Acidic residues" evidence="5">
    <location>
        <begin position="140"/>
        <end position="153"/>
    </location>
</feature>
<dbReference type="GO" id="GO:0046688">
    <property type="term" value="P:response to copper ion"/>
    <property type="evidence" value="ECO:0007669"/>
    <property type="project" value="InterPro"/>
</dbReference>
<evidence type="ECO:0000256" key="3">
    <source>
        <dbReference type="ARBA" id="ARBA00022729"/>
    </source>
</evidence>
<dbReference type="InterPro" id="IPR014756">
    <property type="entry name" value="Ig_E-set"/>
</dbReference>
<sequence>MQKGCINVKRLVFFILAAVLLLPGQAFAHTHLKDASPQDGETIIEPISEVELIFDTNIENLSTMTLNLGEEEIELDQRIENEVLAGTASAPLENGNYTLSWDIIGADGHQMQDSISFTVDAEQPEAAVEETAPEEQLPAAEDEEVVQEDEEEAMSGGTASEEAEGGSVSWIVIMVIGIVVLLSAGLLLSKKGK</sequence>
<dbReference type="GO" id="GO:0006825">
    <property type="term" value="P:copper ion transport"/>
    <property type="evidence" value="ECO:0007669"/>
    <property type="project" value="InterPro"/>
</dbReference>
<reference evidence="9 10" key="1">
    <citation type="submission" date="2019-11" db="EMBL/GenBank/DDBJ databases">
        <title>Bacillus lacus genome.</title>
        <authorList>
            <person name="Allen C.J."/>
            <person name="Newman J.D."/>
        </authorList>
    </citation>
    <scope>NUCLEOTIDE SEQUENCE [LARGE SCALE GENOMIC DNA]</scope>
    <source>
        <strain evidence="9 10">KCTC 33946</strain>
    </source>
</reference>
<dbReference type="GO" id="GO:0042597">
    <property type="term" value="C:periplasmic space"/>
    <property type="evidence" value="ECO:0007669"/>
    <property type="project" value="InterPro"/>
</dbReference>
<keyword evidence="4" id="KW-0186">Copper</keyword>
<dbReference type="PANTHER" id="PTHR34820:SF4">
    <property type="entry name" value="INNER MEMBRANE PROTEIN YEBZ"/>
    <property type="match status" value="1"/>
</dbReference>
<dbReference type="PANTHER" id="PTHR34820">
    <property type="entry name" value="INNER MEMBRANE PROTEIN YEBZ"/>
    <property type="match status" value="1"/>
</dbReference>
<gene>
    <name evidence="9" type="ORF">GJU40_05045</name>
</gene>
<evidence type="ECO:0000256" key="7">
    <source>
        <dbReference type="SAM" id="SignalP"/>
    </source>
</evidence>
<evidence type="ECO:0000256" key="1">
    <source>
        <dbReference type="ARBA" id="ARBA00004196"/>
    </source>
</evidence>
<feature type="transmembrane region" description="Helical" evidence="6">
    <location>
        <begin position="168"/>
        <end position="188"/>
    </location>
</feature>
<keyword evidence="6" id="KW-0472">Membrane</keyword>
<keyword evidence="6" id="KW-0812">Transmembrane</keyword>
<dbReference type="Proteomes" id="UP000448867">
    <property type="component" value="Unassembled WGS sequence"/>
</dbReference>
<dbReference type="GO" id="GO:0030313">
    <property type="term" value="C:cell envelope"/>
    <property type="evidence" value="ECO:0007669"/>
    <property type="project" value="UniProtKB-SubCell"/>
</dbReference>
<dbReference type="InterPro" id="IPR007348">
    <property type="entry name" value="CopC_dom"/>
</dbReference>
<keyword evidence="6" id="KW-1133">Transmembrane helix</keyword>
<feature type="chain" id="PRO_5030681408" description="CopC domain-containing protein" evidence="7">
    <location>
        <begin position="29"/>
        <end position="193"/>
    </location>
</feature>
<dbReference type="GO" id="GO:0005507">
    <property type="term" value="F:copper ion binding"/>
    <property type="evidence" value="ECO:0007669"/>
    <property type="project" value="InterPro"/>
</dbReference>
<comment type="caution">
    <text evidence="9">The sequence shown here is derived from an EMBL/GenBank/DDBJ whole genome shotgun (WGS) entry which is preliminary data.</text>
</comment>
<feature type="region of interest" description="Disordered" evidence="5">
    <location>
        <begin position="122"/>
        <end position="162"/>
    </location>
</feature>
<dbReference type="GO" id="GO:0005886">
    <property type="term" value="C:plasma membrane"/>
    <property type="evidence" value="ECO:0007669"/>
    <property type="project" value="TreeGrafter"/>
</dbReference>
<dbReference type="InterPro" id="IPR032694">
    <property type="entry name" value="CopC/D"/>
</dbReference>
<name>A0A7X2LXQ4_9BACI</name>
<protein>
    <recommendedName>
        <fullName evidence="8">CopC domain-containing protein</fullName>
    </recommendedName>
</protein>
<evidence type="ECO:0000256" key="6">
    <source>
        <dbReference type="SAM" id="Phobius"/>
    </source>
</evidence>
<keyword evidence="3 7" id="KW-0732">Signal</keyword>
<proteinExistence type="predicted"/>
<evidence type="ECO:0000256" key="4">
    <source>
        <dbReference type="ARBA" id="ARBA00023008"/>
    </source>
</evidence>
<dbReference type="SUPFAM" id="SSF81296">
    <property type="entry name" value="E set domains"/>
    <property type="match status" value="1"/>
</dbReference>
<dbReference type="Pfam" id="PF04234">
    <property type="entry name" value="CopC"/>
    <property type="match status" value="1"/>
</dbReference>
<evidence type="ECO:0000313" key="9">
    <source>
        <dbReference type="EMBL" id="MRX71541.1"/>
    </source>
</evidence>
<dbReference type="AlphaFoldDB" id="A0A7X2LXQ4"/>
<comment type="subcellular location">
    <subcellularLocation>
        <location evidence="1">Cell envelope</location>
    </subcellularLocation>
</comment>
<accession>A0A7X2LXQ4</accession>
<dbReference type="InterPro" id="IPR014755">
    <property type="entry name" value="Cu-Rt/internalin_Ig-like"/>
</dbReference>